<keyword evidence="5" id="KW-0521">NADP</keyword>
<dbReference type="SUPFAM" id="SSF53597">
    <property type="entry name" value="Dihydrofolate reductase-like"/>
    <property type="match status" value="2"/>
</dbReference>
<dbReference type="PROSITE" id="PS00075">
    <property type="entry name" value="DHFR_1"/>
    <property type="match status" value="1"/>
</dbReference>
<dbReference type="GO" id="GO:0005739">
    <property type="term" value="C:mitochondrion"/>
    <property type="evidence" value="ECO:0007669"/>
    <property type="project" value="TreeGrafter"/>
</dbReference>
<evidence type="ECO:0000313" key="11">
    <source>
        <dbReference type="Proteomes" id="UP001302676"/>
    </source>
</evidence>
<evidence type="ECO:0000256" key="7">
    <source>
        <dbReference type="RuleBase" id="RU004474"/>
    </source>
</evidence>
<comment type="pathway">
    <text evidence="1">Cofactor biosynthesis; tetrahydrofolate biosynthesis; 5,6,7,8-tetrahydrofolate from 7,8-dihydrofolate: step 1/1.</text>
</comment>
<dbReference type="PANTHER" id="PTHR48069:SF3">
    <property type="entry name" value="DIHYDROFOLATE REDUCTASE"/>
    <property type="match status" value="1"/>
</dbReference>
<keyword evidence="11" id="KW-1185">Reference proteome</keyword>
<dbReference type="Pfam" id="PF00186">
    <property type="entry name" value="DHFR_1"/>
    <property type="match status" value="1"/>
</dbReference>
<comment type="similarity">
    <text evidence="7">Belongs to the dihydrofolate reductase family.</text>
</comment>
<sequence length="297" mass="30977">MTKPLPELTLIVAATQQMGIGRGGTLPWTGLRKEMAYFARVTKRLPTSGGTLPTSTSTTAGTVSSTVTAGQAGSGAASGAVAGATAGAVAGAVAGNGSESVSGSATGTGTTVTGSASTTHPEPPQNAVVMGRKTWDSIPPRFQPLAGRLNVIVSRTLPREGREDGTGRVVVHSLEEAIRVLTSSSASTSTSTSTTASSASSTKDTRIFVIGGAQIYRASLALREARRVLLTRVLTAFECDTFFPIRLDEGPEGDKEWKRVGQEEMDRWVGEAVPRGVQVEGGTEYRFEMWERVGADE</sequence>
<reference evidence="10" key="1">
    <citation type="journal article" date="2023" name="Mol. Phylogenet. Evol.">
        <title>Genome-scale phylogeny and comparative genomics of the fungal order Sordariales.</title>
        <authorList>
            <person name="Hensen N."/>
            <person name="Bonometti L."/>
            <person name="Westerberg I."/>
            <person name="Brannstrom I.O."/>
            <person name="Guillou S."/>
            <person name="Cros-Aarteil S."/>
            <person name="Calhoun S."/>
            <person name="Haridas S."/>
            <person name="Kuo A."/>
            <person name="Mondo S."/>
            <person name="Pangilinan J."/>
            <person name="Riley R."/>
            <person name="LaButti K."/>
            <person name="Andreopoulos B."/>
            <person name="Lipzen A."/>
            <person name="Chen C."/>
            <person name="Yan M."/>
            <person name="Daum C."/>
            <person name="Ng V."/>
            <person name="Clum A."/>
            <person name="Steindorff A."/>
            <person name="Ohm R.A."/>
            <person name="Martin F."/>
            <person name="Silar P."/>
            <person name="Natvig D.O."/>
            <person name="Lalanne C."/>
            <person name="Gautier V."/>
            <person name="Ament-Velasquez S.L."/>
            <person name="Kruys A."/>
            <person name="Hutchinson M.I."/>
            <person name="Powell A.J."/>
            <person name="Barry K."/>
            <person name="Miller A.N."/>
            <person name="Grigoriev I.V."/>
            <person name="Debuchy R."/>
            <person name="Gladieux P."/>
            <person name="Hiltunen Thoren M."/>
            <person name="Johannesson H."/>
        </authorList>
    </citation>
    <scope>NUCLEOTIDE SEQUENCE</scope>
    <source>
        <strain evidence="10">CBS 141.50</strain>
    </source>
</reference>
<dbReference type="InterPro" id="IPR001796">
    <property type="entry name" value="DHFR_dom"/>
</dbReference>
<organism evidence="10 11">
    <name type="scientific">Dichotomopilus funicola</name>
    <dbReference type="NCBI Taxonomy" id="1934379"/>
    <lineage>
        <taxon>Eukaryota</taxon>
        <taxon>Fungi</taxon>
        <taxon>Dikarya</taxon>
        <taxon>Ascomycota</taxon>
        <taxon>Pezizomycotina</taxon>
        <taxon>Sordariomycetes</taxon>
        <taxon>Sordariomycetidae</taxon>
        <taxon>Sordariales</taxon>
        <taxon>Chaetomiaceae</taxon>
        <taxon>Dichotomopilus</taxon>
    </lineage>
</organism>
<evidence type="ECO:0000256" key="6">
    <source>
        <dbReference type="ARBA" id="ARBA00023002"/>
    </source>
</evidence>
<evidence type="ECO:0000256" key="3">
    <source>
        <dbReference type="ARBA" id="ARBA00018886"/>
    </source>
</evidence>
<feature type="region of interest" description="Disordered" evidence="8">
    <location>
        <begin position="182"/>
        <end position="202"/>
    </location>
</feature>
<dbReference type="InterPro" id="IPR017925">
    <property type="entry name" value="DHFR_CS"/>
</dbReference>
<dbReference type="RefSeq" id="XP_062640315.1">
    <property type="nucleotide sequence ID" value="XM_062779448.1"/>
</dbReference>
<dbReference type="GO" id="GO:0046452">
    <property type="term" value="P:dihydrofolate metabolic process"/>
    <property type="evidence" value="ECO:0007669"/>
    <property type="project" value="TreeGrafter"/>
</dbReference>
<dbReference type="GO" id="GO:0004146">
    <property type="term" value="F:dihydrofolate reductase activity"/>
    <property type="evidence" value="ECO:0007669"/>
    <property type="project" value="UniProtKB-EC"/>
</dbReference>
<dbReference type="EMBL" id="MU853558">
    <property type="protein sequence ID" value="KAK4146944.1"/>
    <property type="molecule type" value="Genomic_DNA"/>
</dbReference>
<evidence type="ECO:0000256" key="2">
    <source>
        <dbReference type="ARBA" id="ARBA00012856"/>
    </source>
</evidence>
<name>A0AAN6V9H9_9PEZI</name>
<comment type="caution">
    <text evidence="10">The sequence shown here is derived from an EMBL/GenBank/DDBJ whole genome shotgun (WGS) entry which is preliminary data.</text>
</comment>
<evidence type="ECO:0000256" key="5">
    <source>
        <dbReference type="ARBA" id="ARBA00022857"/>
    </source>
</evidence>
<gene>
    <name evidence="10" type="ORF">C8A04DRAFT_25139</name>
</gene>
<dbReference type="InterPro" id="IPR024072">
    <property type="entry name" value="DHFR-like_dom_sf"/>
</dbReference>
<dbReference type="AlphaFoldDB" id="A0AAN6V9H9"/>
<evidence type="ECO:0000259" key="9">
    <source>
        <dbReference type="PROSITE" id="PS51330"/>
    </source>
</evidence>
<dbReference type="EC" id="1.5.1.3" evidence="2"/>
<evidence type="ECO:0000256" key="4">
    <source>
        <dbReference type="ARBA" id="ARBA00022563"/>
    </source>
</evidence>
<dbReference type="PROSITE" id="PS51330">
    <property type="entry name" value="DHFR_2"/>
    <property type="match status" value="1"/>
</dbReference>
<dbReference type="Proteomes" id="UP001302676">
    <property type="component" value="Unassembled WGS sequence"/>
</dbReference>
<proteinExistence type="inferred from homology"/>
<dbReference type="GO" id="GO:0050661">
    <property type="term" value="F:NADP binding"/>
    <property type="evidence" value="ECO:0007669"/>
    <property type="project" value="InterPro"/>
</dbReference>
<feature type="domain" description="DHFR" evidence="9">
    <location>
        <begin position="7"/>
        <end position="292"/>
    </location>
</feature>
<keyword evidence="6" id="KW-0560">Oxidoreductase</keyword>
<reference evidence="10" key="2">
    <citation type="submission" date="2023-05" db="EMBL/GenBank/DDBJ databases">
        <authorList>
            <consortium name="Lawrence Berkeley National Laboratory"/>
            <person name="Steindorff A."/>
            <person name="Hensen N."/>
            <person name="Bonometti L."/>
            <person name="Westerberg I."/>
            <person name="Brannstrom I.O."/>
            <person name="Guillou S."/>
            <person name="Cros-Aarteil S."/>
            <person name="Calhoun S."/>
            <person name="Haridas S."/>
            <person name="Kuo A."/>
            <person name="Mondo S."/>
            <person name="Pangilinan J."/>
            <person name="Riley R."/>
            <person name="Labutti K."/>
            <person name="Andreopoulos B."/>
            <person name="Lipzen A."/>
            <person name="Chen C."/>
            <person name="Yanf M."/>
            <person name="Daum C."/>
            <person name="Ng V."/>
            <person name="Clum A."/>
            <person name="Ohm R."/>
            <person name="Martin F."/>
            <person name="Silar P."/>
            <person name="Natvig D."/>
            <person name="Lalanne C."/>
            <person name="Gautier V."/>
            <person name="Ament-Velasquez S.L."/>
            <person name="Kruys A."/>
            <person name="Hutchinson M.I."/>
            <person name="Powell A.J."/>
            <person name="Barry K."/>
            <person name="Miller A.N."/>
            <person name="Grigoriev I.V."/>
            <person name="Debuchy R."/>
            <person name="Gladieux P."/>
            <person name="Thoren M.H."/>
            <person name="Johannesson H."/>
        </authorList>
    </citation>
    <scope>NUCLEOTIDE SEQUENCE</scope>
    <source>
        <strain evidence="10">CBS 141.50</strain>
    </source>
</reference>
<dbReference type="GO" id="GO:0046655">
    <property type="term" value="P:folic acid metabolic process"/>
    <property type="evidence" value="ECO:0007669"/>
    <property type="project" value="TreeGrafter"/>
</dbReference>
<feature type="compositionally biased region" description="Low complexity" evidence="8">
    <location>
        <begin position="95"/>
        <end position="119"/>
    </location>
</feature>
<evidence type="ECO:0000256" key="8">
    <source>
        <dbReference type="SAM" id="MobiDB-lite"/>
    </source>
</evidence>
<protein>
    <recommendedName>
        <fullName evidence="3">Dihydrofolate reductase</fullName>
        <ecNumber evidence="2">1.5.1.3</ecNumber>
    </recommendedName>
</protein>
<dbReference type="CDD" id="cd00209">
    <property type="entry name" value="DHFR"/>
    <property type="match status" value="1"/>
</dbReference>
<dbReference type="PANTHER" id="PTHR48069">
    <property type="entry name" value="DIHYDROFOLATE REDUCTASE"/>
    <property type="match status" value="1"/>
</dbReference>
<accession>A0AAN6V9H9</accession>
<feature type="region of interest" description="Disordered" evidence="8">
    <location>
        <begin position="95"/>
        <end position="127"/>
    </location>
</feature>
<keyword evidence="4" id="KW-0554">One-carbon metabolism</keyword>
<dbReference type="GO" id="GO:0006730">
    <property type="term" value="P:one-carbon metabolic process"/>
    <property type="evidence" value="ECO:0007669"/>
    <property type="project" value="UniProtKB-KW"/>
</dbReference>
<dbReference type="GeneID" id="87816061"/>
<dbReference type="InterPro" id="IPR012259">
    <property type="entry name" value="DHFR"/>
</dbReference>
<evidence type="ECO:0000256" key="1">
    <source>
        <dbReference type="ARBA" id="ARBA00004903"/>
    </source>
</evidence>
<dbReference type="GO" id="GO:0046654">
    <property type="term" value="P:tetrahydrofolate biosynthetic process"/>
    <property type="evidence" value="ECO:0007669"/>
    <property type="project" value="InterPro"/>
</dbReference>
<evidence type="ECO:0000313" key="10">
    <source>
        <dbReference type="EMBL" id="KAK4146944.1"/>
    </source>
</evidence>
<dbReference type="Gene3D" id="3.40.430.10">
    <property type="entry name" value="Dihydrofolate Reductase, subunit A"/>
    <property type="match status" value="1"/>
</dbReference>